<gene>
    <name evidence="5" type="ORF">Naga_100181g5</name>
</gene>
<keyword evidence="3" id="KW-0539">Nucleus</keyword>
<reference evidence="5 6" key="1">
    <citation type="journal article" date="2014" name="Mol. Plant">
        <title>Chromosome Scale Genome Assembly and Transcriptome Profiling of Nannochloropsis gaditana in Nitrogen Depletion.</title>
        <authorList>
            <person name="Corteggiani Carpinelli E."/>
            <person name="Telatin A."/>
            <person name="Vitulo N."/>
            <person name="Forcato C."/>
            <person name="D'Angelo M."/>
            <person name="Schiavon R."/>
            <person name="Vezzi A."/>
            <person name="Giacometti G.M."/>
            <person name="Morosinotto T."/>
            <person name="Valle G."/>
        </authorList>
    </citation>
    <scope>NUCLEOTIDE SEQUENCE [LARGE SCALE GENOMIC DNA]</scope>
    <source>
        <strain evidence="5 6">B-31</strain>
    </source>
</reference>
<evidence type="ECO:0000256" key="1">
    <source>
        <dbReference type="ARBA" id="ARBA00004604"/>
    </source>
</evidence>
<evidence type="ECO:0000256" key="4">
    <source>
        <dbReference type="SAM" id="MobiDB-lite"/>
    </source>
</evidence>
<dbReference type="GO" id="GO:0030688">
    <property type="term" value="C:preribosome, small subunit precursor"/>
    <property type="evidence" value="ECO:0007669"/>
    <property type="project" value="InterPro"/>
</dbReference>
<organism evidence="5 6">
    <name type="scientific">Nannochloropsis gaditana</name>
    <dbReference type="NCBI Taxonomy" id="72520"/>
    <lineage>
        <taxon>Eukaryota</taxon>
        <taxon>Sar</taxon>
        <taxon>Stramenopiles</taxon>
        <taxon>Ochrophyta</taxon>
        <taxon>Eustigmatophyceae</taxon>
        <taxon>Eustigmatales</taxon>
        <taxon>Monodopsidaceae</taxon>
        <taxon>Nannochloropsis</taxon>
    </lineage>
</organism>
<dbReference type="Proteomes" id="UP000019335">
    <property type="component" value="Chromosome 17"/>
</dbReference>
<evidence type="ECO:0008006" key="7">
    <source>
        <dbReference type="Google" id="ProtNLM"/>
    </source>
</evidence>
<dbReference type="GO" id="GO:0000462">
    <property type="term" value="P:maturation of SSU-rRNA from tricistronic rRNA transcript (SSU-rRNA, 5.8S rRNA, LSU-rRNA)"/>
    <property type="evidence" value="ECO:0007669"/>
    <property type="project" value="InterPro"/>
</dbReference>
<evidence type="ECO:0000256" key="2">
    <source>
        <dbReference type="ARBA" id="ARBA00011022"/>
    </source>
</evidence>
<protein>
    <recommendedName>
        <fullName evidence="7">Ribosome biogenesis protein SLX9</fullName>
    </recommendedName>
</protein>
<keyword evidence="6" id="KW-1185">Reference proteome</keyword>
<evidence type="ECO:0000313" key="6">
    <source>
        <dbReference type="Proteomes" id="UP000019335"/>
    </source>
</evidence>
<comment type="similarity">
    <text evidence="2">Belongs to the SLX9 family.</text>
</comment>
<dbReference type="GO" id="GO:0005730">
    <property type="term" value="C:nucleolus"/>
    <property type="evidence" value="ECO:0007669"/>
    <property type="project" value="UniProtKB-SubCell"/>
</dbReference>
<accession>W7TRU9</accession>
<dbReference type="Pfam" id="PF15341">
    <property type="entry name" value="SLX9"/>
    <property type="match status" value="1"/>
</dbReference>
<dbReference type="GO" id="GO:0030686">
    <property type="term" value="C:90S preribosome"/>
    <property type="evidence" value="ECO:0007669"/>
    <property type="project" value="InterPro"/>
</dbReference>
<dbReference type="InterPro" id="IPR028160">
    <property type="entry name" value="Slx9-like"/>
</dbReference>
<proteinExistence type="inferred from homology"/>
<comment type="caution">
    <text evidence="5">The sequence shown here is derived from an EMBL/GenBank/DDBJ whole genome shotgun (WGS) entry which is preliminary data.</text>
</comment>
<comment type="subcellular location">
    <subcellularLocation>
        <location evidence="1">Nucleus</location>
        <location evidence="1">Nucleolus</location>
    </subcellularLocation>
</comment>
<name>W7TRU9_9STRA</name>
<dbReference type="PANTHER" id="PTHR31109:SF2">
    <property type="entry name" value="RIBOSOME BIOGENESIS PROTEIN SLX9 HOMOLOG"/>
    <property type="match status" value="1"/>
</dbReference>
<evidence type="ECO:0000256" key="3">
    <source>
        <dbReference type="ARBA" id="ARBA00023242"/>
    </source>
</evidence>
<dbReference type="PANTHER" id="PTHR31109">
    <property type="entry name" value="PROTEIN FAM207A"/>
    <property type="match status" value="1"/>
</dbReference>
<sequence length="191" mass="20946">MPKTNVASKRRARARASNEPYAKFPNACSTQVVLPDPKRPELAGTGLQKPSRHHKMLRRMAFLKSIEENAAAASVEMAAGIEKADRRKKTTGHGDEAMQRGLNGTEMRVNSPFLGQENKAATGSPGATFAMTSTKRHEQRVSNTIKTNAARQRVAAEEIERLKMVTSHPAFKAGPHAAIRDHLRTRIAEGK</sequence>
<dbReference type="AlphaFoldDB" id="W7TRU9"/>
<feature type="region of interest" description="Disordered" evidence="4">
    <location>
        <begin position="1"/>
        <end position="53"/>
    </location>
</feature>
<evidence type="ECO:0000313" key="5">
    <source>
        <dbReference type="EMBL" id="EWM23281.1"/>
    </source>
</evidence>
<dbReference type="EMBL" id="AZIL01001693">
    <property type="protein sequence ID" value="EWM23281.1"/>
    <property type="molecule type" value="Genomic_DNA"/>
</dbReference>